<dbReference type="EMBL" id="JAVREK010000022">
    <property type="protein sequence ID" value="MDT0304218.1"/>
    <property type="molecule type" value="Genomic_DNA"/>
</dbReference>
<proteinExistence type="predicted"/>
<gene>
    <name evidence="2" type="ORF">RM446_19035</name>
</gene>
<feature type="compositionally biased region" description="Gly residues" evidence="1">
    <location>
        <begin position="291"/>
        <end position="303"/>
    </location>
</feature>
<organism evidence="2 3">
    <name type="scientific">Streptomonospora wellingtoniae</name>
    <dbReference type="NCBI Taxonomy" id="3075544"/>
    <lineage>
        <taxon>Bacteria</taxon>
        <taxon>Bacillati</taxon>
        <taxon>Actinomycetota</taxon>
        <taxon>Actinomycetes</taxon>
        <taxon>Streptosporangiales</taxon>
        <taxon>Nocardiopsidaceae</taxon>
        <taxon>Streptomonospora</taxon>
    </lineage>
</organism>
<evidence type="ECO:0000313" key="3">
    <source>
        <dbReference type="Proteomes" id="UP001183226"/>
    </source>
</evidence>
<reference evidence="3" key="1">
    <citation type="submission" date="2023-07" db="EMBL/GenBank/DDBJ databases">
        <title>30 novel species of actinomycetes from the DSMZ collection.</title>
        <authorList>
            <person name="Nouioui I."/>
        </authorList>
    </citation>
    <scope>NUCLEOTIDE SEQUENCE [LARGE SCALE GENOMIC DNA]</scope>
    <source>
        <strain evidence="3">DSM 45055</strain>
    </source>
</reference>
<sequence>MHELEIAGDVHALLEGLLPVSLPGAGFDRETSAVVLGFGWTELSASTWGLLERCATAERAEWPGVVDSWLRETADRAAMAVAEIELLGDVRELLRIRLVPAMSEERRRELVWTPAGEHFDALVVVEHPEYGAPLTRHRAGLLQLRRLGYALRQTRERELADVVDFTRPLASGGEVRVVTKPGSAYVTVLLSELDELLAEDEGDAALVAVPRYDTLLAYPLASRGALKALPAFAAEAAALHGKAEEPCSRCVYLWRGGELAAVDPRPRRARAQVKAALRETGRLRRRRAEGSRGGAGAGGDREG</sequence>
<protein>
    <recommendedName>
        <fullName evidence="4">PE-PGRS family protein</fullName>
    </recommendedName>
</protein>
<evidence type="ECO:0000313" key="2">
    <source>
        <dbReference type="EMBL" id="MDT0304218.1"/>
    </source>
</evidence>
<name>A0ABU2KY93_9ACTN</name>
<accession>A0ABU2KY93</accession>
<keyword evidence="3" id="KW-1185">Reference proteome</keyword>
<dbReference type="Proteomes" id="UP001183226">
    <property type="component" value="Unassembled WGS sequence"/>
</dbReference>
<evidence type="ECO:0000256" key="1">
    <source>
        <dbReference type="SAM" id="MobiDB-lite"/>
    </source>
</evidence>
<dbReference type="RefSeq" id="WP_311546710.1">
    <property type="nucleotide sequence ID" value="NZ_JAVREK010000022.1"/>
</dbReference>
<evidence type="ECO:0008006" key="4">
    <source>
        <dbReference type="Google" id="ProtNLM"/>
    </source>
</evidence>
<feature type="region of interest" description="Disordered" evidence="1">
    <location>
        <begin position="279"/>
        <end position="303"/>
    </location>
</feature>
<comment type="caution">
    <text evidence="2">The sequence shown here is derived from an EMBL/GenBank/DDBJ whole genome shotgun (WGS) entry which is preliminary data.</text>
</comment>